<organism evidence="1 2">
    <name type="scientific">Populus tomentosa</name>
    <name type="common">Chinese white poplar</name>
    <dbReference type="NCBI Taxonomy" id="118781"/>
    <lineage>
        <taxon>Eukaryota</taxon>
        <taxon>Viridiplantae</taxon>
        <taxon>Streptophyta</taxon>
        <taxon>Embryophyta</taxon>
        <taxon>Tracheophyta</taxon>
        <taxon>Spermatophyta</taxon>
        <taxon>Magnoliopsida</taxon>
        <taxon>eudicotyledons</taxon>
        <taxon>Gunneridae</taxon>
        <taxon>Pentapetalae</taxon>
        <taxon>rosids</taxon>
        <taxon>fabids</taxon>
        <taxon>Malpighiales</taxon>
        <taxon>Salicaceae</taxon>
        <taxon>Saliceae</taxon>
        <taxon>Populus</taxon>
    </lineage>
</organism>
<dbReference type="Proteomes" id="UP000886885">
    <property type="component" value="Unassembled WGS sequence"/>
</dbReference>
<evidence type="ECO:0000313" key="2">
    <source>
        <dbReference type="Proteomes" id="UP000886885"/>
    </source>
</evidence>
<accession>A0A8X7XMA4</accession>
<dbReference type="OrthoDB" id="787137at2759"/>
<dbReference type="AlphaFoldDB" id="A0A8X7XMA4"/>
<gene>
    <name evidence="1" type="ORF">POTOM_061541</name>
</gene>
<proteinExistence type="predicted"/>
<protein>
    <submittedName>
        <fullName evidence="1">Uncharacterized protein</fullName>
    </submittedName>
</protein>
<keyword evidence="2" id="KW-1185">Reference proteome</keyword>
<comment type="caution">
    <text evidence="1">The sequence shown here is derived from an EMBL/GenBank/DDBJ whole genome shotgun (WGS) entry which is preliminary data.</text>
</comment>
<evidence type="ECO:0000313" key="1">
    <source>
        <dbReference type="EMBL" id="KAG6735793.1"/>
    </source>
</evidence>
<name>A0A8X7XMA4_POPTO</name>
<dbReference type="EMBL" id="JAAWWB010001678">
    <property type="protein sequence ID" value="KAG6735793.1"/>
    <property type="molecule type" value="Genomic_DNA"/>
</dbReference>
<reference evidence="1" key="1">
    <citation type="journal article" date="2020" name="bioRxiv">
        <title>Hybrid origin of Populus tomentosa Carr. identified through genome sequencing and phylogenomic analysis.</title>
        <authorList>
            <person name="An X."/>
            <person name="Gao K."/>
            <person name="Chen Z."/>
            <person name="Li J."/>
            <person name="Yang X."/>
            <person name="Yang X."/>
            <person name="Zhou J."/>
            <person name="Guo T."/>
            <person name="Zhao T."/>
            <person name="Huang S."/>
            <person name="Miao D."/>
            <person name="Khan W.U."/>
            <person name="Rao P."/>
            <person name="Ye M."/>
            <person name="Lei B."/>
            <person name="Liao W."/>
            <person name="Wang J."/>
            <person name="Ji L."/>
            <person name="Li Y."/>
            <person name="Guo B."/>
            <person name="Mustafa N.S."/>
            <person name="Li S."/>
            <person name="Yun Q."/>
            <person name="Keller S.R."/>
            <person name="Mao J."/>
            <person name="Zhang R."/>
            <person name="Strauss S.H."/>
        </authorList>
    </citation>
    <scope>NUCLEOTIDE SEQUENCE</scope>
    <source>
        <strain evidence="1">GM15</strain>
        <tissue evidence="1">Leaf</tissue>
    </source>
</reference>
<sequence>MQGSSFEVQTAVWECFCCVFWDPIHADCAAPQELETDEVMKQIKYIQMVCFGRYFMAVMKVRIYYTNYSAVQSRHMDPWHFFWSRTCKFLLSSFVNMSFVVQLRPRIAAKHQKLRRASIGDPMDD</sequence>